<feature type="binding site" evidence="7">
    <location>
        <position position="166"/>
    </location>
    <ligand>
        <name>L-ornithine</name>
        <dbReference type="ChEBI" id="CHEBI:46911"/>
    </ligand>
</feature>
<keyword evidence="5 7" id="KW-0808">Transferase</keyword>
<dbReference type="STRING" id="1505727.GA0061077_0364"/>
<evidence type="ECO:0000256" key="2">
    <source>
        <dbReference type="ARBA" id="ARBA00007805"/>
    </source>
</evidence>
<comment type="similarity">
    <text evidence="2 7">Belongs to the aspartate/ornithine carbamoyltransferase superfamily. OTCase family.</text>
</comment>
<protein>
    <recommendedName>
        <fullName evidence="4 7">Ornithine carbamoyltransferase</fullName>
        <shortName evidence="7">OTCase</shortName>
        <ecNumber evidence="3 7">2.1.3.3</ecNumber>
    </recommendedName>
</protein>
<dbReference type="InterPro" id="IPR002292">
    <property type="entry name" value="Orn/put_carbamltrans"/>
</dbReference>
<gene>
    <name evidence="10" type="ORF">GA0061077_0364</name>
</gene>
<evidence type="ECO:0000259" key="8">
    <source>
        <dbReference type="Pfam" id="PF00185"/>
    </source>
</evidence>
<comment type="catalytic activity">
    <reaction evidence="6 7">
        <text>carbamoyl phosphate + L-ornithine = L-citrulline + phosphate + H(+)</text>
        <dbReference type="Rhea" id="RHEA:19513"/>
        <dbReference type="ChEBI" id="CHEBI:15378"/>
        <dbReference type="ChEBI" id="CHEBI:43474"/>
        <dbReference type="ChEBI" id="CHEBI:46911"/>
        <dbReference type="ChEBI" id="CHEBI:57743"/>
        <dbReference type="ChEBI" id="CHEBI:58228"/>
        <dbReference type="EC" id="2.1.3.3"/>
    </reaction>
</comment>
<dbReference type="HAMAP" id="MF_01109">
    <property type="entry name" value="OTCase"/>
    <property type="match status" value="1"/>
</dbReference>
<dbReference type="InterPro" id="IPR006130">
    <property type="entry name" value="Asp/Orn_carbamoylTrfase"/>
</dbReference>
<dbReference type="NCBIfam" id="NF001986">
    <property type="entry name" value="PRK00779.1"/>
    <property type="match status" value="1"/>
</dbReference>
<feature type="binding site" evidence="7">
    <location>
        <position position="230"/>
    </location>
    <ligand>
        <name>L-ornithine</name>
        <dbReference type="ChEBI" id="CHEBI:46911"/>
    </ligand>
</feature>
<keyword evidence="11" id="KW-1185">Reference proteome</keyword>
<dbReference type="PROSITE" id="PS00097">
    <property type="entry name" value="CARBAMOYLTRANSFERASE"/>
    <property type="match status" value="1"/>
</dbReference>
<dbReference type="InterPro" id="IPR024904">
    <property type="entry name" value="OTCase_ArgI"/>
</dbReference>
<dbReference type="Pfam" id="PF00185">
    <property type="entry name" value="OTCace"/>
    <property type="match status" value="1"/>
</dbReference>
<dbReference type="Proteomes" id="UP000242610">
    <property type="component" value="Unassembled WGS sequence"/>
</dbReference>
<dbReference type="Gene3D" id="3.40.50.1370">
    <property type="entry name" value="Aspartate/ornithine carbamoyltransferase"/>
    <property type="match status" value="2"/>
</dbReference>
<dbReference type="PRINTS" id="PR00100">
    <property type="entry name" value="AOTCASE"/>
</dbReference>
<feature type="binding site" evidence="7">
    <location>
        <position position="80"/>
    </location>
    <ligand>
        <name>carbamoyl phosphate</name>
        <dbReference type="ChEBI" id="CHEBI:58228"/>
    </ligand>
</feature>
<evidence type="ECO:0000256" key="6">
    <source>
        <dbReference type="ARBA" id="ARBA00048772"/>
    </source>
</evidence>
<accession>A0A1C4H174</accession>
<dbReference type="PRINTS" id="PR00102">
    <property type="entry name" value="OTCASE"/>
</dbReference>
<feature type="binding site" evidence="7">
    <location>
        <begin position="234"/>
        <end position="235"/>
    </location>
    <ligand>
        <name>L-ornithine</name>
        <dbReference type="ChEBI" id="CHEBI:46911"/>
    </ligand>
</feature>
<dbReference type="InterPro" id="IPR006132">
    <property type="entry name" value="Asp/Orn_carbamoyltranf_P-bd"/>
</dbReference>
<dbReference type="GO" id="GO:0005737">
    <property type="term" value="C:cytoplasm"/>
    <property type="evidence" value="ECO:0007669"/>
    <property type="project" value="UniProtKB-SubCell"/>
</dbReference>
<feature type="domain" description="Aspartate/ornithine carbamoyltransferase Asp/Orn-binding" evidence="8">
    <location>
        <begin position="154"/>
        <end position="309"/>
    </location>
</feature>
<dbReference type="EC" id="2.1.3.3" evidence="3 7"/>
<evidence type="ECO:0000256" key="1">
    <source>
        <dbReference type="ARBA" id="ARBA00004975"/>
    </source>
</evidence>
<keyword evidence="7" id="KW-0963">Cytoplasm</keyword>
<dbReference type="PANTHER" id="PTHR45753:SF3">
    <property type="entry name" value="ORNITHINE TRANSCARBAMYLASE, MITOCHONDRIAL"/>
    <property type="match status" value="1"/>
</dbReference>
<feature type="binding site" evidence="7">
    <location>
        <begin position="270"/>
        <end position="271"/>
    </location>
    <ligand>
        <name>carbamoyl phosphate</name>
        <dbReference type="ChEBI" id="CHEBI:58228"/>
    </ligand>
</feature>
<evidence type="ECO:0000256" key="7">
    <source>
        <dbReference type="HAMAP-Rule" id="MF_01109"/>
    </source>
</evidence>
<reference evidence="11" key="1">
    <citation type="submission" date="2016-08" db="EMBL/GenBank/DDBJ databases">
        <authorList>
            <person name="Varghese N."/>
            <person name="Submissions Spin"/>
        </authorList>
    </citation>
    <scope>NUCLEOTIDE SEQUENCE [LARGE SCALE GENOMIC DNA]</scope>
    <source>
        <strain evidence="11">R-52791</strain>
    </source>
</reference>
<dbReference type="SUPFAM" id="SSF53671">
    <property type="entry name" value="Aspartate/ornithine carbamoyltransferase"/>
    <property type="match status" value="1"/>
</dbReference>
<comment type="subcellular location">
    <subcellularLocation>
        <location evidence="7">Cytoplasm</location>
    </subcellularLocation>
</comment>
<dbReference type="EMBL" id="FMBL01000001">
    <property type="protein sequence ID" value="SCC78661.1"/>
    <property type="molecule type" value="Genomic_DNA"/>
</dbReference>
<dbReference type="FunFam" id="3.40.50.1370:FF:000008">
    <property type="entry name" value="Ornithine carbamoyltransferase"/>
    <property type="match status" value="1"/>
</dbReference>
<evidence type="ECO:0000259" key="9">
    <source>
        <dbReference type="Pfam" id="PF02729"/>
    </source>
</evidence>
<dbReference type="OrthoDB" id="9802587at2"/>
<dbReference type="GO" id="GO:0042450">
    <property type="term" value="P:L-arginine biosynthetic process via ornithine"/>
    <property type="evidence" value="ECO:0007669"/>
    <property type="project" value="UniProtKB-UniRule"/>
</dbReference>
<feature type="binding site" evidence="7">
    <location>
        <begin position="131"/>
        <end position="134"/>
    </location>
    <ligand>
        <name>carbamoyl phosphate</name>
        <dbReference type="ChEBI" id="CHEBI:58228"/>
    </ligand>
</feature>
<dbReference type="NCBIfam" id="TIGR00658">
    <property type="entry name" value="orni_carb_tr"/>
    <property type="match status" value="1"/>
</dbReference>
<dbReference type="InterPro" id="IPR006131">
    <property type="entry name" value="Asp_carbamoyltransf_Asp/Orn-bd"/>
</dbReference>
<evidence type="ECO:0000313" key="11">
    <source>
        <dbReference type="Proteomes" id="UP000242610"/>
    </source>
</evidence>
<proteinExistence type="inferred from homology"/>
<feature type="domain" description="Aspartate/ornithine carbamoyltransferase carbamoyl-P binding" evidence="9">
    <location>
        <begin position="6"/>
        <end position="143"/>
    </location>
</feature>
<comment type="pathway">
    <text evidence="1">Amino-acid biosynthesis; L-arginine biosynthesis; L-arginine from L-ornithine and carbamoyl phosphate: step 1/3.</text>
</comment>
<feature type="binding site" evidence="7">
    <location>
        <position position="298"/>
    </location>
    <ligand>
        <name>carbamoyl phosphate</name>
        <dbReference type="ChEBI" id="CHEBI:58228"/>
    </ligand>
</feature>
<evidence type="ECO:0000256" key="5">
    <source>
        <dbReference type="ARBA" id="ARBA00022679"/>
    </source>
</evidence>
<dbReference type="PANTHER" id="PTHR45753">
    <property type="entry name" value="ORNITHINE CARBAMOYLTRANSFERASE, MITOCHONDRIAL"/>
    <property type="match status" value="1"/>
</dbReference>
<dbReference type="AlphaFoldDB" id="A0A1C4H174"/>
<evidence type="ECO:0000313" key="10">
    <source>
        <dbReference type="EMBL" id="SCC78661.1"/>
    </source>
</evidence>
<feature type="binding site" evidence="7">
    <location>
        <begin position="53"/>
        <end position="56"/>
    </location>
    <ligand>
        <name>carbamoyl phosphate</name>
        <dbReference type="ChEBI" id="CHEBI:58228"/>
    </ligand>
</feature>
<evidence type="ECO:0000256" key="4">
    <source>
        <dbReference type="ARBA" id="ARBA00016634"/>
    </source>
</evidence>
<dbReference type="InterPro" id="IPR036901">
    <property type="entry name" value="Asp/Orn_carbamoylTrfase_sf"/>
</dbReference>
<dbReference type="GO" id="GO:0016597">
    <property type="term" value="F:amino acid binding"/>
    <property type="evidence" value="ECO:0007669"/>
    <property type="project" value="InterPro"/>
</dbReference>
<evidence type="ECO:0000256" key="3">
    <source>
        <dbReference type="ARBA" id="ARBA00013007"/>
    </source>
</evidence>
<dbReference type="GO" id="GO:0004585">
    <property type="term" value="F:ornithine carbamoyltransferase activity"/>
    <property type="evidence" value="ECO:0007669"/>
    <property type="project" value="UniProtKB-UniRule"/>
</dbReference>
<sequence>MTGQLRHMLRDDDVNHDEQKEILELGMAFRRNRYYRRPLEGPQGVAVIFDKPSTRTRSSFSVGVAELGGYPLVIDKSGSQLGRGEPVADTARVLSRMTSAIVWRTFGQDLVETMAQYSDVPVVNALTDEFHPCQILADFLTIAQHRGGVDALQSVTIAYVGDAANNMANSYLLGGATAGMSVRVSGPQGFLPDSAIVADAERIAGENGGSITVTADPREAVADADCVFTDTWVSMGEESEYTVRSKPFWGYQVNDELMALAKPDAMFQHCLPAYRGKEVTASVIDGPKSVVWDEAENRLHAQKALLTWLIGKQQDDKDLLT</sequence>
<name>A0A1C4H174_9BIFI</name>
<dbReference type="GO" id="GO:0019240">
    <property type="term" value="P:citrulline biosynthetic process"/>
    <property type="evidence" value="ECO:0007669"/>
    <property type="project" value="TreeGrafter"/>
</dbReference>
<organism evidence="10 11">
    <name type="scientific">Bifidobacterium commune</name>
    <dbReference type="NCBI Taxonomy" id="1505727"/>
    <lineage>
        <taxon>Bacteria</taxon>
        <taxon>Bacillati</taxon>
        <taxon>Actinomycetota</taxon>
        <taxon>Actinomycetes</taxon>
        <taxon>Bifidobacteriales</taxon>
        <taxon>Bifidobacteriaceae</taxon>
        <taxon>Bifidobacterium</taxon>
    </lineage>
</organism>
<dbReference type="RefSeq" id="WP_091847218.1">
    <property type="nucleotide sequence ID" value="NZ_FMBL01000001.1"/>
</dbReference>
<dbReference type="Pfam" id="PF02729">
    <property type="entry name" value="OTCace_N"/>
    <property type="match status" value="1"/>
</dbReference>
<feature type="binding site" evidence="7">
    <location>
        <position position="104"/>
    </location>
    <ligand>
        <name>carbamoyl phosphate</name>
        <dbReference type="ChEBI" id="CHEBI:58228"/>
    </ligand>
</feature>